<feature type="compositionally biased region" description="Basic residues" evidence="1">
    <location>
        <begin position="1"/>
        <end position="12"/>
    </location>
</feature>
<evidence type="ECO:0000259" key="2">
    <source>
        <dbReference type="PROSITE" id="PS50280"/>
    </source>
</evidence>
<accession>A0AAW0E8S7</accession>
<dbReference type="SUPFAM" id="SSF82199">
    <property type="entry name" value="SET domain"/>
    <property type="match status" value="1"/>
</dbReference>
<evidence type="ECO:0000313" key="3">
    <source>
        <dbReference type="EMBL" id="KAK7060239.1"/>
    </source>
</evidence>
<evidence type="ECO:0000313" key="4">
    <source>
        <dbReference type="Proteomes" id="UP001383192"/>
    </source>
</evidence>
<dbReference type="InterPro" id="IPR001214">
    <property type="entry name" value="SET_dom"/>
</dbReference>
<dbReference type="Gene3D" id="2.170.270.10">
    <property type="entry name" value="SET domain"/>
    <property type="match status" value="1"/>
</dbReference>
<proteinExistence type="predicted"/>
<protein>
    <recommendedName>
        <fullName evidence="2">SET domain-containing protein</fullName>
    </recommendedName>
</protein>
<dbReference type="PANTHER" id="PTHR47332:SF4">
    <property type="entry name" value="SET DOMAIN-CONTAINING PROTEIN 5"/>
    <property type="match status" value="1"/>
</dbReference>
<comment type="caution">
    <text evidence="3">The sequence shown here is derived from an EMBL/GenBank/DDBJ whole genome shotgun (WGS) entry which is preliminary data.</text>
</comment>
<gene>
    <name evidence="3" type="ORF">VNI00_001004</name>
</gene>
<feature type="region of interest" description="Disordered" evidence="1">
    <location>
        <begin position="1"/>
        <end position="22"/>
    </location>
</feature>
<dbReference type="Gene3D" id="1.25.40.10">
    <property type="entry name" value="Tetratricopeptide repeat domain"/>
    <property type="match status" value="1"/>
</dbReference>
<organism evidence="3 4">
    <name type="scientific">Paramarasmius palmivorus</name>
    <dbReference type="NCBI Taxonomy" id="297713"/>
    <lineage>
        <taxon>Eukaryota</taxon>
        <taxon>Fungi</taxon>
        <taxon>Dikarya</taxon>
        <taxon>Basidiomycota</taxon>
        <taxon>Agaricomycotina</taxon>
        <taxon>Agaricomycetes</taxon>
        <taxon>Agaricomycetidae</taxon>
        <taxon>Agaricales</taxon>
        <taxon>Marasmiineae</taxon>
        <taxon>Marasmiaceae</taxon>
        <taxon>Paramarasmius</taxon>
    </lineage>
</organism>
<feature type="domain" description="SET" evidence="2">
    <location>
        <begin position="98"/>
        <end position="259"/>
    </location>
</feature>
<dbReference type="Pfam" id="PF00856">
    <property type="entry name" value="SET"/>
    <property type="match status" value="1"/>
</dbReference>
<dbReference type="SMART" id="SM00317">
    <property type="entry name" value="SET"/>
    <property type="match status" value="1"/>
</dbReference>
<dbReference type="Proteomes" id="UP001383192">
    <property type="component" value="Unassembled WGS sequence"/>
</dbReference>
<dbReference type="EMBL" id="JAYKXP010000003">
    <property type="protein sequence ID" value="KAK7060239.1"/>
    <property type="molecule type" value="Genomic_DNA"/>
</dbReference>
<sequence>MAKSKKSSKSQTKKPSSSKTSTSSRLWLPTALAAAVASGVWYFQPADFQNHLATTLDRFGINETTLNQLGIQIPSFTSTSPHVEPSDEELYDYEGILRDREIFKVVKMKGKGMGMVAIRDIKQGELVIQEKPLVLAPADEIPRSFIAELYQSWNSSQANTLLSLTWSKLKTNDTLNFDPRTQTEEERYFMTEGIIQNNGVALWKGGKPHLGVFPRMARINHACAGAFNMMFSWREAEDELRVYAIKDVKKGEELTITYIESRKPKDERIKHLNDSYGFTCTCPVCSLPPEQSETRDERFDQITVLYTKFSRWMKGNITGTEAIQTMHELWNLSMELDYPSERGRFAEEAAYVATIHGDQESARQWLELGLKWSSIELGEDSERAQRARYTLDHLDEHPQLGSRERLDVGGPSKEWF</sequence>
<feature type="compositionally biased region" description="Low complexity" evidence="1">
    <location>
        <begin position="13"/>
        <end position="22"/>
    </location>
</feature>
<dbReference type="CDD" id="cd20071">
    <property type="entry name" value="SET_SMYD"/>
    <property type="match status" value="1"/>
</dbReference>
<dbReference type="PROSITE" id="PS50280">
    <property type="entry name" value="SET"/>
    <property type="match status" value="1"/>
</dbReference>
<keyword evidence="4" id="KW-1185">Reference proteome</keyword>
<reference evidence="3 4" key="1">
    <citation type="submission" date="2024-01" db="EMBL/GenBank/DDBJ databases">
        <title>A draft genome for a cacao thread blight-causing isolate of Paramarasmius palmivorus.</title>
        <authorList>
            <person name="Baruah I.K."/>
            <person name="Bukari Y."/>
            <person name="Amoako-Attah I."/>
            <person name="Meinhardt L.W."/>
            <person name="Bailey B.A."/>
            <person name="Cohen S.P."/>
        </authorList>
    </citation>
    <scope>NUCLEOTIDE SEQUENCE [LARGE SCALE GENOMIC DNA]</scope>
    <source>
        <strain evidence="3 4">GH-12</strain>
    </source>
</reference>
<dbReference type="InterPro" id="IPR046341">
    <property type="entry name" value="SET_dom_sf"/>
</dbReference>
<dbReference type="InterPro" id="IPR053185">
    <property type="entry name" value="SET_domain_protein"/>
</dbReference>
<name>A0AAW0E8S7_9AGAR</name>
<dbReference type="InterPro" id="IPR011990">
    <property type="entry name" value="TPR-like_helical_dom_sf"/>
</dbReference>
<dbReference type="PANTHER" id="PTHR47332">
    <property type="entry name" value="SET DOMAIN-CONTAINING PROTEIN 5"/>
    <property type="match status" value="1"/>
</dbReference>
<dbReference type="AlphaFoldDB" id="A0AAW0E8S7"/>
<evidence type="ECO:0000256" key="1">
    <source>
        <dbReference type="SAM" id="MobiDB-lite"/>
    </source>
</evidence>